<comment type="caution">
    <text evidence="4">The sequence shown here is derived from an EMBL/GenBank/DDBJ whole genome shotgun (WGS) entry which is preliminary data.</text>
</comment>
<gene>
    <name evidence="4" type="ORF">PVAP13_3NG177818</name>
</gene>
<accession>A0A8T0TXU1</accession>
<sequence length="258" mass="27632">MAARPLFLVPMAPLLVLVLLSRVPLAAPASFLEPLEDLFPKSGTANATTTSAPAPPANASSSSAAKPPGPAPSAAAPPPPDPAKKKEKDEKGKQQQQQQEKALDDAAREWGRANGVVSPTNFTGSYKGMARDFVNAHNVVRARYGVPPLTWDKKVARHARRWATAIRRNCKLQHSGNKYGESIFLSQKTWNATAKDAVAFWCTEEAIYDKVTGNCTGGKPFADCGHFAILVSKGYQRVGCARVECVHGGVFVSCNYAA</sequence>
<feature type="region of interest" description="Disordered" evidence="1">
    <location>
        <begin position="43"/>
        <end position="105"/>
    </location>
</feature>
<dbReference type="AlphaFoldDB" id="A0A8T0TXU1"/>
<organism evidence="4 5">
    <name type="scientific">Panicum virgatum</name>
    <name type="common">Blackwell switchgrass</name>
    <dbReference type="NCBI Taxonomy" id="38727"/>
    <lineage>
        <taxon>Eukaryota</taxon>
        <taxon>Viridiplantae</taxon>
        <taxon>Streptophyta</taxon>
        <taxon>Embryophyta</taxon>
        <taxon>Tracheophyta</taxon>
        <taxon>Spermatophyta</taxon>
        <taxon>Magnoliopsida</taxon>
        <taxon>Liliopsida</taxon>
        <taxon>Poales</taxon>
        <taxon>Poaceae</taxon>
        <taxon>PACMAD clade</taxon>
        <taxon>Panicoideae</taxon>
        <taxon>Panicodae</taxon>
        <taxon>Paniceae</taxon>
        <taxon>Panicinae</taxon>
        <taxon>Panicum</taxon>
        <taxon>Panicum sect. Hiantes</taxon>
    </lineage>
</organism>
<dbReference type="InterPro" id="IPR001283">
    <property type="entry name" value="CRISP-related"/>
</dbReference>
<dbReference type="PRINTS" id="PR00837">
    <property type="entry name" value="V5TPXLIKE"/>
</dbReference>
<protein>
    <recommendedName>
        <fullName evidence="3">SCP domain-containing protein</fullName>
    </recommendedName>
</protein>
<dbReference type="PANTHER" id="PTHR10334">
    <property type="entry name" value="CYSTEINE-RICH SECRETORY PROTEIN-RELATED"/>
    <property type="match status" value="1"/>
</dbReference>
<feature type="domain" description="SCP" evidence="3">
    <location>
        <begin position="128"/>
        <end position="257"/>
    </location>
</feature>
<dbReference type="Pfam" id="PF00188">
    <property type="entry name" value="CAP"/>
    <property type="match status" value="1"/>
</dbReference>
<dbReference type="SMART" id="SM00198">
    <property type="entry name" value="SCP"/>
    <property type="match status" value="1"/>
</dbReference>
<dbReference type="FunFam" id="3.40.33.10:FF:000004">
    <property type="entry name" value="CAP, cysteine-rich secretory protein, antigen 5"/>
    <property type="match status" value="1"/>
</dbReference>
<dbReference type="EMBL" id="CM029042">
    <property type="protein sequence ID" value="KAG2616992.1"/>
    <property type="molecule type" value="Genomic_DNA"/>
</dbReference>
<evidence type="ECO:0000313" key="5">
    <source>
        <dbReference type="Proteomes" id="UP000823388"/>
    </source>
</evidence>
<dbReference type="SUPFAM" id="SSF55797">
    <property type="entry name" value="PR-1-like"/>
    <property type="match status" value="1"/>
</dbReference>
<feature type="compositionally biased region" description="Low complexity" evidence="1">
    <location>
        <begin position="43"/>
        <end position="66"/>
    </location>
</feature>
<proteinExistence type="predicted"/>
<dbReference type="Gene3D" id="3.40.33.10">
    <property type="entry name" value="CAP"/>
    <property type="match status" value="1"/>
</dbReference>
<reference evidence="4" key="1">
    <citation type="submission" date="2020-05" db="EMBL/GenBank/DDBJ databases">
        <title>WGS assembly of Panicum virgatum.</title>
        <authorList>
            <person name="Lovell J.T."/>
            <person name="Jenkins J."/>
            <person name="Shu S."/>
            <person name="Juenger T.E."/>
            <person name="Schmutz J."/>
        </authorList>
    </citation>
    <scope>NUCLEOTIDE SEQUENCE</scope>
    <source>
        <strain evidence="4">AP13</strain>
    </source>
</reference>
<evidence type="ECO:0000259" key="3">
    <source>
        <dbReference type="SMART" id="SM00198"/>
    </source>
</evidence>
<evidence type="ECO:0000313" key="4">
    <source>
        <dbReference type="EMBL" id="KAG2616992.1"/>
    </source>
</evidence>
<feature type="compositionally biased region" description="Pro residues" evidence="1">
    <location>
        <begin position="67"/>
        <end position="81"/>
    </location>
</feature>
<dbReference type="Proteomes" id="UP000823388">
    <property type="component" value="Chromosome 3N"/>
</dbReference>
<keyword evidence="2" id="KW-0732">Signal</keyword>
<dbReference type="InterPro" id="IPR014044">
    <property type="entry name" value="CAP_dom"/>
</dbReference>
<dbReference type="InterPro" id="IPR035940">
    <property type="entry name" value="CAP_sf"/>
</dbReference>
<evidence type="ECO:0000256" key="1">
    <source>
        <dbReference type="SAM" id="MobiDB-lite"/>
    </source>
</evidence>
<feature type="chain" id="PRO_5035920093" description="SCP domain-containing protein" evidence="2">
    <location>
        <begin position="29"/>
        <end position="258"/>
    </location>
</feature>
<name>A0A8T0TXU1_PANVG</name>
<feature type="compositionally biased region" description="Basic and acidic residues" evidence="1">
    <location>
        <begin position="82"/>
        <end position="93"/>
    </location>
</feature>
<feature type="signal peptide" evidence="2">
    <location>
        <begin position="1"/>
        <end position="28"/>
    </location>
</feature>
<evidence type="ECO:0000256" key="2">
    <source>
        <dbReference type="SAM" id="SignalP"/>
    </source>
</evidence>
<keyword evidence="5" id="KW-1185">Reference proteome</keyword>